<dbReference type="Proteomes" id="UP000249135">
    <property type="component" value="Unassembled WGS sequence"/>
</dbReference>
<sequence length="155" mass="16374">MDKLQAYIGALELAIRALDSTFVRANAAEVVRPRQSLSTRWRMSPTERALAERAETAAYDAAPDHWGARLALMSAFEALHASLRVIASASAHSNPASNAWRDAAARAREAARLALEAAAVFDDPGLPPTGHAQAAADTYDTAATGPAPDGLLSIR</sequence>
<accession>A0A2W5P9N6</accession>
<dbReference type="EMBL" id="QFPP01000633">
    <property type="protein sequence ID" value="PZQ62472.1"/>
    <property type="molecule type" value="Genomic_DNA"/>
</dbReference>
<dbReference type="AlphaFoldDB" id="A0A2W5P9N6"/>
<reference evidence="1 2" key="1">
    <citation type="submission" date="2017-08" db="EMBL/GenBank/DDBJ databases">
        <title>Infants hospitalized years apart are colonized by the same room-sourced microbial strains.</title>
        <authorList>
            <person name="Brooks B."/>
            <person name="Olm M.R."/>
            <person name="Firek B.A."/>
            <person name="Baker R."/>
            <person name="Thomas B.C."/>
            <person name="Morowitz M.J."/>
            <person name="Banfield J.F."/>
        </authorList>
    </citation>
    <scope>NUCLEOTIDE SEQUENCE [LARGE SCALE GENOMIC DNA]</scope>
    <source>
        <strain evidence="1">S2_005_003_R2_41</strain>
    </source>
</reference>
<gene>
    <name evidence="1" type="ORF">DI563_28480</name>
</gene>
<evidence type="ECO:0000313" key="2">
    <source>
        <dbReference type="Proteomes" id="UP000249135"/>
    </source>
</evidence>
<organism evidence="1 2">
    <name type="scientific">Variovorax paradoxus</name>
    <dbReference type="NCBI Taxonomy" id="34073"/>
    <lineage>
        <taxon>Bacteria</taxon>
        <taxon>Pseudomonadati</taxon>
        <taxon>Pseudomonadota</taxon>
        <taxon>Betaproteobacteria</taxon>
        <taxon>Burkholderiales</taxon>
        <taxon>Comamonadaceae</taxon>
        <taxon>Variovorax</taxon>
    </lineage>
</organism>
<comment type="caution">
    <text evidence="1">The sequence shown here is derived from an EMBL/GenBank/DDBJ whole genome shotgun (WGS) entry which is preliminary data.</text>
</comment>
<protein>
    <submittedName>
        <fullName evidence="1">Uncharacterized protein</fullName>
    </submittedName>
</protein>
<name>A0A2W5P9N6_VARPD</name>
<evidence type="ECO:0000313" key="1">
    <source>
        <dbReference type="EMBL" id="PZQ62472.1"/>
    </source>
</evidence>
<proteinExistence type="predicted"/>